<keyword evidence="3" id="KW-1185">Reference proteome</keyword>
<dbReference type="GO" id="GO:0003677">
    <property type="term" value="F:DNA binding"/>
    <property type="evidence" value="ECO:0007669"/>
    <property type="project" value="InterPro"/>
</dbReference>
<reference evidence="2 3" key="1">
    <citation type="submission" date="2017-05" db="EMBL/GenBank/DDBJ databases">
        <title>The complete genome sequence of Deinococcus ficus isolated from the rhizosphere of the Ficus religiosa L. in Taiwan.</title>
        <authorList>
            <person name="Wu K.-M."/>
            <person name="Liao T.-L."/>
            <person name="Liu Y.-M."/>
            <person name="Young C.-C."/>
            <person name="Tsai S.-F."/>
        </authorList>
    </citation>
    <scope>NUCLEOTIDE SEQUENCE [LARGE SCALE GENOMIC DNA]</scope>
    <source>
        <strain evidence="2 3">CC-FR2-10</strain>
    </source>
</reference>
<dbReference type="Proteomes" id="UP000259030">
    <property type="component" value="Chromosome"/>
</dbReference>
<dbReference type="KEGG" id="dfc:DFI_12780"/>
<protein>
    <submittedName>
        <fullName evidence="2">Helix-turn-helix domain-containing protein</fullName>
    </submittedName>
</protein>
<feature type="domain" description="Helix-turn-helix" evidence="1">
    <location>
        <begin position="9"/>
        <end position="56"/>
    </location>
</feature>
<dbReference type="EMBL" id="CP021081">
    <property type="protein sequence ID" value="ASN82229.1"/>
    <property type="molecule type" value="Genomic_DNA"/>
</dbReference>
<name>A0A221T012_9DEIO</name>
<dbReference type="Pfam" id="PF12728">
    <property type="entry name" value="HTH_17"/>
    <property type="match status" value="1"/>
</dbReference>
<dbReference type="AlphaFoldDB" id="A0A221T012"/>
<evidence type="ECO:0000313" key="3">
    <source>
        <dbReference type="Proteomes" id="UP000259030"/>
    </source>
</evidence>
<evidence type="ECO:0000313" key="2">
    <source>
        <dbReference type="EMBL" id="ASN82229.1"/>
    </source>
</evidence>
<organism evidence="2 3">
    <name type="scientific">Deinococcus ficus</name>
    <dbReference type="NCBI Taxonomy" id="317577"/>
    <lineage>
        <taxon>Bacteria</taxon>
        <taxon>Thermotogati</taxon>
        <taxon>Deinococcota</taxon>
        <taxon>Deinococci</taxon>
        <taxon>Deinococcales</taxon>
        <taxon>Deinococcaceae</taxon>
        <taxon>Deinococcus</taxon>
    </lineage>
</organism>
<proteinExistence type="predicted"/>
<dbReference type="InterPro" id="IPR041657">
    <property type="entry name" value="HTH_17"/>
</dbReference>
<dbReference type="NCBIfam" id="TIGR01764">
    <property type="entry name" value="excise"/>
    <property type="match status" value="1"/>
</dbReference>
<accession>A0A221T012</accession>
<gene>
    <name evidence="2" type="ORF">DFI_12780</name>
</gene>
<sequence>MSALLTQLVYTPQDLEPLLQLSKNTINALLNSGNLRAIRAGRKWLVPRDAVLEFLNHGGAR</sequence>
<dbReference type="InterPro" id="IPR010093">
    <property type="entry name" value="SinI_DNA-bd"/>
</dbReference>
<evidence type="ECO:0000259" key="1">
    <source>
        <dbReference type="Pfam" id="PF12728"/>
    </source>
</evidence>